<comment type="similarity">
    <text evidence="2 9">Belongs to the OXA1/ALB3/YidC family.</text>
</comment>
<dbReference type="AlphaFoldDB" id="A0AAV5AMN3"/>
<organism evidence="12 13">
    <name type="scientific">Clathrus columnatus</name>
    <dbReference type="NCBI Taxonomy" id="1419009"/>
    <lineage>
        <taxon>Eukaryota</taxon>
        <taxon>Fungi</taxon>
        <taxon>Dikarya</taxon>
        <taxon>Basidiomycota</taxon>
        <taxon>Agaricomycotina</taxon>
        <taxon>Agaricomycetes</taxon>
        <taxon>Phallomycetidae</taxon>
        <taxon>Phallales</taxon>
        <taxon>Clathraceae</taxon>
        <taxon>Clathrus</taxon>
    </lineage>
</organism>
<evidence type="ECO:0000256" key="1">
    <source>
        <dbReference type="ARBA" id="ARBA00004448"/>
    </source>
</evidence>
<keyword evidence="8 10" id="KW-0472">Membrane</keyword>
<comment type="caution">
    <text evidence="12">The sequence shown here is derived from an EMBL/GenBank/DDBJ whole genome shotgun (WGS) entry which is preliminary data.</text>
</comment>
<dbReference type="Proteomes" id="UP001050691">
    <property type="component" value="Unassembled WGS sequence"/>
</dbReference>
<keyword evidence="7" id="KW-0496">Mitochondrion</keyword>
<name>A0AAV5AMN3_9AGAM</name>
<dbReference type="CDD" id="cd20069">
    <property type="entry name" value="5TM_Oxa1-like"/>
    <property type="match status" value="1"/>
</dbReference>
<evidence type="ECO:0000256" key="10">
    <source>
        <dbReference type="SAM" id="Phobius"/>
    </source>
</evidence>
<evidence type="ECO:0000256" key="2">
    <source>
        <dbReference type="ARBA" id="ARBA00009877"/>
    </source>
</evidence>
<evidence type="ECO:0000256" key="5">
    <source>
        <dbReference type="ARBA" id="ARBA00022946"/>
    </source>
</evidence>
<evidence type="ECO:0000256" key="3">
    <source>
        <dbReference type="ARBA" id="ARBA00022692"/>
    </source>
</evidence>
<proteinExistence type="inferred from homology"/>
<protein>
    <recommendedName>
        <fullName evidence="11">Membrane insertase YidC/Oxa/ALB C-terminal domain-containing protein</fullName>
    </recommendedName>
</protein>
<dbReference type="EMBL" id="BPWL01000009">
    <property type="protein sequence ID" value="GJJ13974.1"/>
    <property type="molecule type" value="Genomic_DNA"/>
</dbReference>
<evidence type="ECO:0000313" key="13">
    <source>
        <dbReference type="Proteomes" id="UP001050691"/>
    </source>
</evidence>
<dbReference type="InterPro" id="IPR028055">
    <property type="entry name" value="YidC/Oxa/ALB_C"/>
</dbReference>
<evidence type="ECO:0000256" key="9">
    <source>
        <dbReference type="RuleBase" id="RU003945"/>
    </source>
</evidence>
<dbReference type="GO" id="GO:0032977">
    <property type="term" value="F:membrane insertase activity"/>
    <property type="evidence" value="ECO:0007669"/>
    <property type="project" value="InterPro"/>
</dbReference>
<dbReference type="GO" id="GO:0005743">
    <property type="term" value="C:mitochondrial inner membrane"/>
    <property type="evidence" value="ECO:0007669"/>
    <property type="project" value="UniProtKB-SubCell"/>
</dbReference>
<evidence type="ECO:0000256" key="7">
    <source>
        <dbReference type="ARBA" id="ARBA00023128"/>
    </source>
</evidence>
<evidence type="ECO:0000256" key="6">
    <source>
        <dbReference type="ARBA" id="ARBA00022989"/>
    </source>
</evidence>
<feature type="transmembrane region" description="Helical" evidence="10">
    <location>
        <begin position="288"/>
        <end position="306"/>
    </location>
</feature>
<keyword evidence="13" id="KW-1185">Reference proteome</keyword>
<comment type="subcellular location">
    <subcellularLocation>
        <location evidence="9">Membrane</location>
        <topology evidence="9">Multi-pass membrane protein</topology>
    </subcellularLocation>
    <subcellularLocation>
        <location evidence="1">Mitochondrion inner membrane</location>
        <topology evidence="1">Multi-pass membrane protein</topology>
    </subcellularLocation>
</comment>
<evidence type="ECO:0000256" key="4">
    <source>
        <dbReference type="ARBA" id="ARBA00022792"/>
    </source>
</evidence>
<keyword evidence="5" id="KW-0809">Transit peptide</keyword>
<dbReference type="InterPro" id="IPR001708">
    <property type="entry name" value="YidC/ALB3/OXA1/COX18"/>
</dbReference>
<dbReference type="GO" id="GO:0032979">
    <property type="term" value="P:protein insertion into mitochondrial inner membrane from matrix"/>
    <property type="evidence" value="ECO:0007669"/>
    <property type="project" value="TreeGrafter"/>
</dbReference>
<feature type="transmembrane region" description="Helical" evidence="10">
    <location>
        <begin position="109"/>
        <end position="131"/>
    </location>
</feature>
<feature type="transmembrane region" description="Helical" evidence="10">
    <location>
        <begin position="263"/>
        <end position="282"/>
    </location>
</feature>
<gene>
    <name evidence="12" type="ORF">Clacol_008231</name>
</gene>
<evidence type="ECO:0000313" key="12">
    <source>
        <dbReference type="EMBL" id="GJJ13974.1"/>
    </source>
</evidence>
<feature type="transmembrane region" description="Helical" evidence="10">
    <location>
        <begin position="185"/>
        <end position="205"/>
    </location>
</feature>
<dbReference type="PANTHER" id="PTHR12428">
    <property type="entry name" value="OXA1"/>
    <property type="match status" value="1"/>
</dbReference>
<feature type="domain" description="Membrane insertase YidC/Oxa/ALB C-terminal" evidence="11">
    <location>
        <begin position="111"/>
        <end position="306"/>
    </location>
</feature>
<keyword evidence="4" id="KW-0999">Mitochondrion inner membrane</keyword>
<feature type="transmembrane region" description="Helical" evidence="10">
    <location>
        <begin position="220"/>
        <end position="242"/>
    </location>
</feature>
<sequence>MASVSRRFITSGLTSWPYKTSQSSYVVVKFPLNLSRPQPRNYWWSSNSSTTISQPLSSTKILPDTPVLDITTAPHLELGSLKSLGLASSFTPVGWIQSLMEAINVSTGFPWYFTIISTTTLIRLVGLRFTLRSTRASANMIPIRAEYEGLMNDLKVAAQSGDSMKRNVIATQIRKMQKEHGISPWNIMQGPLIQVVSSIAGFIAIKRLCDLPLEQMKTESFAWIPSLTAADPTYLLPVLSVVAMNVQMRLGRLDALASGSKAALHFGNVFPILSVASLAVLSFLPSGVLLHLLTNITLISIQSAILRTPAIRAKLKFPPLPKSKPGELPTYKETLAVIKNWFVENRRQALETAERRVKEKQVIFPVKAGSNVLGKGNTPTGRRRS</sequence>
<evidence type="ECO:0000256" key="8">
    <source>
        <dbReference type="ARBA" id="ARBA00023136"/>
    </source>
</evidence>
<reference evidence="12" key="1">
    <citation type="submission" date="2021-10" db="EMBL/GenBank/DDBJ databases">
        <title>De novo Genome Assembly of Clathrus columnatus (Basidiomycota, Fungi) Using Illumina and Nanopore Sequence Data.</title>
        <authorList>
            <person name="Ogiso-Tanaka E."/>
            <person name="Itagaki H."/>
            <person name="Hosoya T."/>
            <person name="Hosaka K."/>
        </authorList>
    </citation>
    <scope>NUCLEOTIDE SEQUENCE</scope>
    <source>
        <strain evidence="12">MO-923</strain>
    </source>
</reference>
<accession>A0AAV5AMN3</accession>
<dbReference type="PANTHER" id="PTHR12428:SF66">
    <property type="entry name" value="MITOCHONDRIAL INNER MEMBRANE PROTEIN OXA1L"/>
    <property type="match status" value="1"/>
</dbReference>
<evidence type="ECO:0000259" key="11">
    <source>
        <dbReference type="Pfam" id="PF02096"/>
    </source>
</evidence>
<keyword evidence="6 10" id="KW-1133">Transmembrane helix</keyword>
<dbReference type="Pfam" id="PF02096">
    <property type="entry name" value="60KD_IMP"/>
    <property type="match status" value="1"/>
</dbReference>
<keyword evidence="3 9" id="KW-0812">Transmembrane</keyword>